<dbReference type="GO" id="GO:0000976">
    <property type="term" value="F:transcription cis-regulatory region binding"/>
    <property type="evidence" value="ECO:0007669"/>
    <property type="project" value="TreeGrafter"/>
</dbReference>
<dbReference type="InterPro" id="IPR005119">
    <property type="entry name" value="LysR_subst-bd"/>
</dbReference>
<evidence type="ECO:0000313" key="7">
    <source>
        <dbReference type="Proteomes" id="UP000007383"/>
    </source>
</evidence>
<gene>
    <name evidence="6" type="ordered locus">Spiaf_0978</name>
</gene>
<dbReference type="PATRIC" id="fig|889378.3.peg.982"/>
<dbReference type="RefSeq" id="WP_014455061.1">
    <property type="nucleotide sequence ID" value="NC_017098.1"/>
</dbReference>
<dbReference type="Pfam" id="PF03466">
    <property type="entry name" value="LysR_substrate"/>
    <property type="match status" value="1"/>
</dbReference>
<dbReference type="EMBL" id="CP003282">
    <property type="protein sequence ID" value="AFG37066.1"/>
    <property type="molecule type" value="Genomic_DNA"/>
</dbReference>
<dbReference type="KEGG" id="sfc:Spiaf_0978"/>
<organism evidence="6 7">
    <name type="scientific">Spirochaeta africana (strain ATCC 700263 / DSM 8902 / Z-7692)</name>
    <dbReference type="NCBI Taxonomy" id="889378"/>
    <lineage>
        <taxon>Bacteria</taxon>
        <taxon>Pseudomonadati</taxon>
        <taxon>Spirochaetota</taxon>
        <taxon>Spirochaetia</taxon>
        <taxon>Spirochaetales</taxon>
        <taxon>Spirochaetaceae</taxon>
        <taxon>Spirochaeta</taxon>
    </lineage>
</organism>
<dbReference type="PANTHER" id="PTHR30126:SF81">
    <property type="entry name" value="HTH-TYPE TRANSCRIPTIONAL REGULATOR ILVY"/>
    <property type="match status" value="1"/>
</dbReference>
<evidence type="ECO:0000313" key="6">
    <source>
        <dbReference type="EMBL" id="AFG37066.1"/>
    </source>
</evidence>
<accession>H9UHS3</accession>
<dbReference type="InterPro" id="IPR036390">
    <property type="entry name" value="WH_DNA-bd_sf"/>
</dbReference>
<protein>
    <submittedName>
        <fullName evidence="6">Transcriptional regulator</fullName>
    </submittedName>
</protein>
<dbReference type="AlphaFoldDB" id="H9UHS3"/>
<reference evidence="7" key="1">
    <citation type="journal article" date="2013" name="Stand. Genomic Sci.">
        <title>Complete genome sequence of the halophilic bacterium Spirochaeta africana type strain (Z-7692(T)) from the alkaline Lake Magadi in the East African Rift.</title>
        <authorList>
            <person name="Liolos K."/>
            <person name="Abt B."/>
            <person name="Scheuner C."/>
            <person name="Teshima H."/>
            <person name="Held B."/>
            <person name="Lapidus A."/>
            <person name="Nolan M."/>
            <person name="Lucas S."/>
            <person name="Deshpande S."/>
            <person name="Cheng J.F."/>
            <person name="Tapia R."/>
            <person name="Goodwin L.A."/>
            <person name="Pitluck S."/>
            <person name="Pagani I."/>
            <person name="Ivanova N."/>
            <person name="Mavromatis K."/>
            <person name="Mikhailova N."/>
            <person name="Huntemann M."/>
            <person name="Pati A."/>
            <person name="Chen A."/>
            <person name="Palaniappan K."/>
            <person name="Land M."/>
            <person name="Rohde M."/>
            <person name="Tindall B.J."/>
            <person name="Detter J.C."/>
            <person name="Goker M."/>
            <person name="Bristow J."/>
            <person name="Eisen J.A."/>
            <person name="Markowitz V."/>
            <person name="Hugenholtz P."/>
            <person name="Woyke T."/>
            <person name="Klenk H.P."/>
            <person name="Kyrpides N.C."/>
        </authorList>
    </citation>
    <scope>NUCLEOTIDE SEQUENCE</scope>
    <source>
        <strain evidence="7">ATCC 700263 / DSM 8902 / Z-7692</strain>
    </source>
</reference>
<dbReference type="PROSITE" id="PS50931">
    <property type="entry name" value="HTH_LYSR"/>
    <property type="match status" value="1"/>
</dbReference>
<evidence type="ECO:0000256" key="3">
    <source>
        <dbReference type="ARBA" id="ARBA00023125"/>
    </source>
</evidence>
<dbReference type="Proteomes" id="UP000007383">
    <property type="component" value="Chromosome"/>
</dbReference>
<keyword evidence="4" id="KW-0804">Transcription</keyword>
<keyword evidence="2" id="KW-0805">Transcription regulation</keyword>
<dbReference type="OrthoDB" id="9803714at2"/>
<evidence type="ECO:0000256" key="1">
    <source>
        <dbReference type="ARBA" id="ARBA00009437"/>
    </source>
</evidence>
<feature type="domain" description="HTH lysR-type" evidence="5">
    <location>
        <begin position="1"/>
        <end position="58"/>
    </location>
</feature>
<dbReference type="InterPro" id="IPR000847">
    <property type="entry name" value="LysR_HTH_N"/>
</dbReference>
<comment type="similarity">
    <text evidence="1">Belongs to the LysR transcriptional regulatory family.</text>
</comment>
<proteinExistence type="inferred from homology"/>
<name>H9UHS3_SPIAZ</name>
<keyword evidence="7" id="KW-1185">Reference proteome</keyword>
<dbReference type="PANTHER" id="PTHR30126">
    <property type="entry name" value="HTH-TYPE TRANSCRIPTIONAL REGULATOR"/>
    <property type="match status" value="1"/>
</dbReference>
<dbReference type="NCBIfam" id="NF008722">
    <property type="entry name" value="PRK11716.1"/>
    <property type="match status" value="1"/>
</dbReference>
<evidence type="ECO:0000259" key="5">
    <source>
        <dbReference type="PROSITE" id="PS50931"/>
    </source>
</evidence>
<dbReference type="Gene3D" id="3.40.190.10">
    <property type="entry name" value="Periplasmic binding protein-like II"/>
    <property type="match status" value="2"/>
</dbReference>
<dbReference type="HOGENOM" id="CLU_039613_6_1_12"/>
<evidence type="ECO:0000256" key="4">
    <source>
        <dbReference type="ARBA" id="ARBA00023163"/>
    </source>
</evidence>
<dbReference type="SUPFAM" id="SSF46785">
    <property type="entry name" value="Winged helix' DNA-binding domain"/>
    <property type="match status" value="1"/>
</dbReference>
<dbReference type="InterPro" id="IPR036388">
    <property type="entry name" value="WH-like_DNA-bd_sf"/>
</dbReference>
<keyword evidence="3" id="KW-0238">DNA-binding</keyword>
<dbReference type="Gene3D" id="1.10.10.10">
    <property type="entry name" value="Winged helix-like DNA-binding domain superfamily/Winged helix DNA-binding domain"/>
    <property type="match status" value="1"/>
</dbReference>
<dbReference type="SUPFAM" id="SSF53850">
    <property type="entry name" value="Periplasmic binding protein-like II"/>
    <property type="match status" value="1"/>
</dbReference>
<dbReference type="eggNOG" id="COG0583">
    <property type="taxonomic scope" value="Bacteria"/>
</dbReference>
<dbReference type="GO" id="GO:0003700">
    <property type="term" value="F:DNA-binding transcription factor activity"/>
    <property type="evidence" value="ECO:0007669"/>
    <property type="project" value="InterPro"/>
</dbReference>
<dbReference type="Pfam" id="PF00126">
    <property type="entry name" value="HTH_1"/>
    <property type="match status" value="1"/>
</dbReference>
<evidence type="ECO:0000256" key="2">
    <source>
        <dbReference type="ARBA" id="ARBA00023015"/>
    </source>
</evidence>
<sequence>MDIRDIKLFLALSETLHFRLTGEICNLSPSAVSRALQRMEQELGQELVHRETREISLTIAGRRFAEFCRSVGLQWSALQEELGTGANTLRGEVRIFASVTASIAILPRLLARLRAAFPEVRVLLQTGAPSEAIQRVADGVADIAVAALPDPLPGGLSAAPVQKTELELIAPRVQGAAGLTGGVADLVRPADLTGIPMVLPHSGLARNEILRWFTAAEPAVEPRIYAEVSGSEAIISMVRLGFGVGVVPRIVLDASALRQEVRLLRADPALEPFHLGLVVQTRRLHEPAVAALWSLREEY</sequence>
<dbReference type="STRING" id="889378.Spiaf_0978"/>